<dbReference type="GO" id="GO:0006629">
    <property type="term" value="P:lipid metabolic process"/>
    <property type="evidence" value="ECO:0007669"/>
    <property type="project" value="InterPro"/>
</dbReference>
<dbReference type="SUPFAM" id="SSF51695">
    <property type="entry name" value="PLC-like phosphodiesterases"/>
    <property type="match status" value="1"/>
</dbReference>
<dbReference type="GO" id="GO:0008081">
    <property type="term" value="F:phosphoric diester hydrolase activity"/>
    <property type="evidence" value="ECO:0007669"/>
    <property type="project" value="InterPro"/>
</dbReference>
<dbReference type="Gene3D" id="3.20.20.190">
    <property type="entry name" value="Phosphatidylinositol (PI) phosphodiesterase"/>
    <property type="match status" value="1"/>
</dbReference>
<dbReference type="HOGENOM" id="CLU_030006_3_0_11"/>
<dbReference type="RefSeq" id="WP_015402060.1">
    <property type="nucleotide sequence ID" value="NC_020302.1"/>
</dbReference>
<dbReference type="PROSITE" id="PS51704">
    <property type="entry name" value="GP_PDE"/>
    <property type="match status" value="1"/>
</dbReference>
<feature type="domain" description="GP-PDE" evidence="1">
    <location>
        <begin position="1"/>
        <end position="236"/>
    </location>
</feature>
<evidence type="ECO:0000313" key="3">
    <source>
        <dbReference type="Proteomes" id="UP000011723"/>
    </source>
</evidence>
<reference evidence="2 3" key="1">
    <citation type="journal article" date="2012" name="Stand. Genomic Sci.">
        <title>Genome sequence of the halotolerant bacterium Corynebacterium halotolerans type strain YIM 70093(T) (= DSM 44683(T)).</title>
        <authorList>
            <person name="Ruckert C."/>
            <person name="Albersmeier A."/>
            <person name="Al-Dilaimi A."/>
            <person name="Niehaus K."/>
            <person name="Szczepanowski R."/>
            <person name="Kalinowski J."/>
        </authorList>
    </citation>
    <scope>NUCLEOTIDE SEQUENCE [LARGE SCALE GENOMIC DNA]</scope>
    <source>
        <strain evidence="2">YIM 70093</strain>
    </source>
</reference>
<dbReference type="PATRIC" id="fig|1121362.3.peg.2693"/>
<sequence length="238" mass="26992">MEIIAHRGYSGRYPELTRVAFEKALELPVHGIECDVRLTRDGKLVVVHDAEIGRVSDGRGKVAQLTLAQLREFNFGTESSPQSVLTLDELLELFADHPEHHLYIETKHPVPHGRIVEEQVLMRLRYAGLYDDPRIHVISFSQPAIVRLRALAPHLDRIRLRRRVERRLNPVDLHLGRPTGLGLSLERARANPGLIGRHGLPTYLWTVNEPEDLRWARDHGVDLVATDEPGTALEVLGR</sequence>
<dbReference type="eggNOG" id="COG0584">
    <property type="taxonomic scope" value="Bacteria"/>
</dbReference>
<organism evidence="2 3">
    <name type="scientific">Corynebacterium halotolerans YIM 70093 = DSM 44683</name>
    <dbReference type="NCBI Taxonomy" id="1121362"/>
    <lineage>
        <taxon>Bacteria</taxon>
        <taxon>Bacillati</taxon>
        <taxon>Actinomycetota</taxon>
        <taxon>Actinomycetes</taxon>
        <taxon>Mycobacteriales</taxon>
        <taxon>Corynebacteriaceae</taxon>
        <taxon>Corynebacterium</taxon>
    </lineage>
</organism>
<accession>M1PAD9</accession>
<dbReference type="PANTHER" id="PTHR46211">
    <property type="entry name" value="GLYCEROPHOSPHORYL DIESTER PHOSPHODIESTERASE"/>
    <property type="match status" value="1"/>
</dbReference>
<dbReference type="Pfam" id="PF03009">
    <property type="entry name" value="GDPD"/>
    <property type="match status" value="1"/>
</dbReference>
<dbReference type="OrthoDB" id="9758957at2"/>
<evidence type="ECO:0000259" key="1">
    <source>
        <dbReference type="PROSITE" id="PS51704"/>
    </source>
</evidence>
<dbReference type="Proteomes" id="UP000011723">
    <property type="component" value="Chromosome"/>
</dbReference>
<gene>
    <name evidence="2" type="ORF">A605_13250</name>
</gene>
<dbReference type="InterPro" id="IPR017946">
    <property type="entry name" value="PLC-like_Pdiesterase_TIM-brl"/>
</dbReference>
<dbReference type="STRING" id="1121362.A605_13250"/>
<dbReference type="EMBL" id="CP003697">
    <property type="protein sequence ID" value="AGF73646.1"/>
    <property type="molecule type" value="Genomic_DNA"/>
</dbReference>
<keyword evidence="3" id="KW-1185">Reference proteome</keyword>
<evidence type="ECO:0000313" key="2">
    <source>
        <dbReference type="EMBL" id="AGF73646.1"/>
    </source>
</evidence>
<name>M1PAD9_9CORY</name>
<dbReference type="AlphaFoldDB" id="M1PAD9"/>
<dbReference type="PANTHER" id="PTHR46211:SF13">
    <property type="entry name" value="GLYCEROPHOSPHODIESTER PHOSPHODIESTERASE 1-RELATED"/>
    <property type="match status" value="1"/>
</dbReference>
<proteinExistence type="predicted"/>
<protein>
    <submittedName>
        <fullName evidence="2">Glycerophosphoryl diester phosphodiesterase</fullName>
    </submittedName>
</protein>
<dbReference type="InterPro" id="IPR030395">
    <property type="entry name" value="GP_PDE_dom"/>
</dbReference>
<dbReference type="KEGG" id="chn:A605_13250"/>